<proteinExistence type="predicted"/>
<dbReference type="AlphaFoldDB" id="A0A395HUR9"/>
<sequence length="176" mass="19397">MESDVRDIDTRAASYPAEIKTKARIALTNNPQPMERHQVVAPQCQADYNPRAPQILTLERLPSGLYKLRKSSHSTNASIGEDRAHRTKSTPTALPSSRGPGTWEMDPKDGDIVVSSSSHRRQPSSRKSSNGAGRGTPVQSPCRVHSCGTGPYDNVQDNASLNRKASSWLLQDDEYW</sequence>
<evidence type="ECO:0000313" key="3">
    <source>
        <dbReference type="Proteomes" id="UP000248961"/>
    </source>
</evidence>
<accession>A0A395HUR9</accession>
<protein>
    <submittedName>
        <fullName evidence="2">Uncharacterized protein</fullName>
    </submittedName>
</protein>
<dbReference type="VEuPathDB" id="FungiDB:BO97DRAFT_106532"/>
<reference evidence="2 3" key="1">
    <citation type="submission" date="2018-02" db="EMBL/GenBank/DDBJ databases">
        <title>The genomes of Aspergillus section Nigri reveals drivers in fungal speciation.</title>
        <authorList>
            <consortium name="DOE Joint Genome Institute"/>
            <person name="Vesth T.C."/>
            <person name="Nybo J."/>
            <person name="Theobald S."/>
            <person name="Brandl J."/>
            <person name="Frisvad J.C."/>
            <person name="Nielsen K.F."/>
            <person name="Lyhne E.K."/>
            <person name="Kogle M.E."/>
            <person name="Kuo A."/>
            <person name="Riley R."/>
            <person name="Clum A."/>
            <person name="Nolan M."/>
            <person name="Lipzen A."/>
            <person name="Salamov A."/>
            <person name="Henrissat B."/>
            <person name="Wiebenga A."/>
            <person name="De vries R.P."/>
            <person name="Grigoriev I.V."/>
            <person name="Mortensen U.H."/>
            <person name="Andersen M.R."/>
            <person name="Baker S.E."/>
        </authorList>
    </citation>
    <scope>NUCLEOTIDE SEQUENCE [LARGE SCALE GENOMIC DNA]</scope>
    <source>
        <strain evidence="2 3">CBS 101889</strain>
    </source>
</reference>
<dbReference type="OrthoDB" id="4460668at2759"/>
<gene>
    <name evidence="2" type="ORF">BO97DRAFT_106532</name>
</gene>
<dbReference type="EMBL" id="KZ824290">
    <property type="protein sequence ID" value="RAL11163.1"/>
    <property type="molecule type" value="Genomic_DNA"/>
</dbReference>
<evidence type="ECO:0000256" key="1">
    <source>
        <dbReference type="SAM" id="MobiDB-lite"/>
    </source>
</evidence>
<name>A0A395HUR9_ASPHC</name>
<dbReference type="RefSeq" id="XP_025550317.1">
    <property type="nucleotide sequence ID" value="XM_025689871.1"/>
</dbReference>
<keyword evidence="3" id="KW-1185">Reference proteome</keyword>
<evidence type="ECO:0000313" key="2">
    <source>
        <dbReference type="EMBL" id="RAL11163.1"/>
    </source>
</evidence>
<dbReference type="GeneID" id="37194160"/>
<feature type="region of interest" description="Disordered" evidence="1">
    <location>
        <begin position="72"/>
        <end position="145"/>
    </location>
</feature>
<dbReference type="Proteomes" id="UP000248961">
    <property type="component" value="Unassembled WGS sequence"/>
</dbReference>
<organism evidence="2 3">
    <name type="scientific">Aspergillus homomorphus (strain CBS 101889)</name>
    <dbReference type="NCBI Taxonomy" id="1450537"/>
    <lineage>
        <taxon>Eukaryota</taxon>
        <taxon>Fungi</taxon>
        <taxon>Dikarya</taxon>
        <taxon>Ascomycota</taxon>
        <taxon>Pezizomycotina</taxon>
        <taxon>Eurotiomycetes</taxon>
        <taxon>Eurotiomycetidae</taxon>
        <taxon>Eurotiales</taxon>
        <taxon>Aspergillaceae</taxon>
        <taxon>Aspergillus</taxon>
        <taxon>Aspergillus subgen. Circumdati</taxon>
    </lineage>
</organism>